<dbReference type="Gene3D" id="3.30.1780.10">
    <property type="entry name" value="ornithine cyclodeaminase, domain 1"/>
    <property type="match status" value="1"/>
</dbReference>
<dbReference type="GO" id="GO:0005737">
    <property type="term" value="C:cytoplasm"/>
    <property type="evidence" value="ECO:0007669"/>
    <property type="project" value="TreeGrafter"/>
</dbReference>
<proteinExistence type="predicted"/>
<dbReference type="AlphaFoldDB" id="A0A9D1TJ01"/>
<dbReference type="InterPro" id="IPR023401">
    <property type="entry name" value="ODC_N"/>
</dbReference>
<dbReference type="Proteomes" id="UP000823937">
    <property type="component" value="Unassembled WGS sequence"/>
</dbReference>
<sequence length="320" mass="35533">MLIFTEEEIREYVKINKESIDEIEAAFTDLKTKDVQMPPIMRVDIPEYNGEVDIKSAFIPGYEMFALKVSSGFFNNYQLGLPSTGGLMFLINALNGQPEALLYDNGYLTDVRTAAAGAVAAKYMANEQIETVGVIGAGAQARYQLIALKEVREYKHVLVAGKSKRRLQEFKEEMESTLKVSVTILETPQEVAEQSDLVITATPSSEPILQNSWVKNGLHITAMGADAQHKNEIDPNILKRANYYVADVMSQCEILGELRSALEKGVVTKDHPVMELGDITSRAEKIRTSKDDITIVDLTGTGAQDTRIALYAYKKLTEEK</sequence>
<dbReference type="InterPro" id="IPR003462">
    <property type="entry name" value="ODC_Mu_crystall"/>
</dbReference>
<dbReference type="PANTHER" id="PTHR13812">
    <property type="entry name" value="KETIMINE REDUCTASE MU-CRYSTALLIN"/>
    <property type="match status" value="1"/>
</dbReference>
<reference evidence="1" key="1">
    <citation type="journal article" date="2021" name="PeerJ">
        <title>Extensive microbial diversity within the chicken gut microbiome revealed by metagenomics and culture.</title>
        <authorList>
            <person name="Gilroy R."/>
            <person name="Ravi A."/>
            <person name="Getino M."/>
            <person name="Pursley I."/>
            <person name="Horton D.L."/>
            <person name="Alikhan N.F."/>
            <person name="Baker D."/>
            <person name="Gharbi K."/>
            <person name="Hall N."/>
            <person name="Watson M."/>
            <person name="Adriaenssens E.M."/>
            <person name="Foster-Nyarko E."/>
            <person name="Jarju S."/>
            <person name="Secka A."/>
            <person name="Antonio M."/>
            <person name="Oren A."/>
            <person name="Chaudhuri R.R."/>
            <person name="La Ragione R."/>
            <person name="Hildebrand F."/>
            <person name="Pallen M.J."/>
        </authorList>
    </citation>
    <scope>NUCLEOTIDE SEQUENCE</scope>
    <source>
        <strain evidence="1">CHK169-2315</strain>
    </source>
</reference>
<gene>
    <name evidence="1" type="ORF">H9895_01100</name>
</gene>
<evidence type="ECO:0000313" key="2">
    <source>
        <dbReference type="Proteomes" id="UP000823937"/>
    </source>
</evidence>
<dbReference type="InterPro" id="IPR036291">
    <property type="entry name" value="NAD(P)-bd_dom_sf"/>
</dbReference>
<dbReference type="SUPFAM" id="SSF51735">
    <property type="entry name" value="NAD(P)-binding Rossmann-fold domains"/>
    <property type="match status" value="1"/>
</dbReference>
<evidence type="ECO:0000313" key="1">
    <source>
        <dbReference type="EMBL" id="HIV73660.1"/>
    </source>
</evidence>
<dbReference type="NCBIfam" id="NF006141">
    <property type="entry name" value="PRK08291.1"/>
    <property type="match status" value="1"/>
</dbReference>
<reference evidence="1" key="2">
    <citation type="submission" date="2021-04" db="EMBL/GenBank/DDBJ databases">
        <authorList>
            <person name="Gilroy R."/>
        </authorList>
    </citation>
    <scope>NUCLEOTIDE SEQUENCE</scope>
    <source>
        <strain evidence="1">CHK169-2315</strain>
    </source>
</reference>
<dbReference type="Pfam" id="PF02423">
    <property type="entry name" value="OCD_Mu_crystall"/>
    <property type="match status" value="1"/>
</dbReference>
<comment type="caution">
    <text evidence="1">The sequence shown here is derived from an EMBL/GenBank/DDBJ whole genome shotgun (WGS) entry which is preliminary data.</text>
</comment>
<protein>
    <submittedName>
        <fullName evidence="1">Cyclodeaminase</fullName>
    </submittedName>
</protein>
<dbReference type="PIRSF" id="PIRSF001439">
    <property type="entry name" value="CryM"/>
    <property type="match status" value="1"/>
</dbReference>
<dbReference type="Gene3D" id="3.40.50.720">
    <property type="entry name" value="NAD(P)-binding Rossmann-like Domain"/>
    <property type="match status" value="1"/>
</dbReference>
<dbReference type="PANTHER" id="PTHR13812:SF19">
    <property type="entry name" value="KETIMINE REDUCTASE MU-CRYSTALLIN"/>
    <property type="match status" value="1"/>
</dbReference>
<accession>A0A9D1TJ01</accession>
<organism evidence="1 2">
    <name type="scientific">Candidatus Pseudogracilibacillus intestinigallinarum</name>
    <dbReference type="NCBI Taxonomy" id="2838742"/>
    <lineage>
        <taxon>Bacteria</taxon>
        <taxon>Bacillati</taxon>
        <taxon>Bacillota</taxon>
        <taxon>Bacilli</taxon>
        <taxon>Bacillales</taxon>
        <taxon>Bacillaceae</taxon>
        <taxon>Pseudogracilibacillus</taxon>
    </lineage>
</organism>
<name>A0A9D1TJ01_9BACI</name>
<dbReference type="EMBL" id="DXHX01000016">
    <property type="protein sequence ID" value="HIV73660.1"/>
    <property type="molecule type" value="Genomic_DNA"/>
</dbReference>